<proteinExistence type="predicted"/>
<keyword evidence="3" id="KW-1185">Reference proteome</keyword>
<sequence>MKSFKFNYYTVFITLFRIALIVQGIYFLTSGKFPLALYSASALIATFLINIVYRITDINPSMFLKFSIQFLIFLTMYLGHLNSFYILIPRWDDFTHLLSGFIITFFGYLTLDRFNNKKKVLTSNKYFVSIFIIIFGLSAAALWEVFEFSGDKLFSMQSQGGSLDDTMWDIINGTIGPIILVLIYLKNPKLFDTK</sequence>
<dbReference type="Proteomes" id="UP000036756">
    <property type="component" value="Unassembled WGS sequence"/>
</dbReference>
<accession>A0A0J8D462</accession>
<feature type="transmembrane region" description="Helical" evidence="1">
    <location>
        <begin position="166"/>
        <end position="185"/>
    </location>
</feature>
<evidence type="ECO:0000313" key="2">
    <source>
        <dbReference type="EMBL" id="KMT20970.1"/>
    </source>
</evidence>
<keyword evidence="1" id="KW-0472">Membrane</keyword>
<dbReference type="OrthoDB" id="4966203at2"/>
<evidence type="ECO:0000256" key="1">
    <source>
        <dbReference type="SAM" id="Phobius"/>
    </source>
</evidence>
<feature type="transmembrane region" description="Helical" evidence="1">
    <location>
        <begin position="94"/>
        <end position="114"/>
    </location>
</feature>
<dbReference type="RefSeq" id="WP_048571368.1">
    <property type="nucleotide sequence ID" value="NZ_LFVU01000028.1"/>
</dbReference>
<feature type="transmembrane region" description="Helical" evidence="1">
    <location>
        <begin position="68"/>
        <end position="88"/>
    </location>
</feature>
<feature type="transmembrane region" description="Helical" evidence="1">
    <location>
        <begin position="35"/>
        <end position="56"/>
    </location>
</feature>
<dbReference type="Pfam" id="PF09997">
    <property type="entry name" value="DUF2238"/>
    <property type="match status" value="1"/>
</dbReference>
<protein>
    <recommendedName>
        <fullName evidence="4">Membrane-spanning protein</fullName>
    </recommendedName>
</protein>
<reference evidence="2 3" key="1">
    <citation type="submission" date="2015-06" db="EMBL/GenBank/DDBJ databases">
        <title>Draft genome sequence of the purine-degrading Clostridium cylindrosporum HC-1 (DSM 605).</title>
        <authorList>
            <person name="Poehlein A."/>
            <person name="Schiel-Bengelsdorf B."/>
            <person name="Bengelsdorf F."/>
            <person name="Daniel R."/>
            <person name="Duerre P."/>
        </authorList>
    </citation>
    <scope>NUCLEOTIDE SEQUENCE [LARGE SCALE GENOMIC DNA]</scope>
    <source>
        <strain evidence="2 3">DSM 605</strain>
    </source>
</reference>
<dbReference type="STRING" id="1121307.CLCY_1c02040"/>
<evidence type="ECO:0008006" key="4">
    <source>
        <dbReference type="Google" id="ProtNLM"/>
    </source>
</evidence>
<dbReference type="PATRIC" id="fig|1121307.3.peg.566"/>
<feature type="transmembrane region" description="Helical" evidence="1">
    <location>
        <begin position="126"/>
        <end position="146"/>
    </location>
</feature>
<gene>
    <name evidence="2" type="ORF">CLCY_1c02040</name>
</gene>
<dbReference type="AlphaFoldDB" id="A0A0J8D462"/>
<dbReference type="EMBL" id="LFVU01000028">
    <property type="protein sequence ID" value="KMT20970.1"/>
    <property type="molecule type" value="Genomic_DNA"/>
</dbReference>
<name>A0A0J8D462_CLOCY</name>
<keyword evidence="1" id="KW-1133">Transmembrane helix</keyword>
<dbReference type="InterPro" id="IPR014509">
    <property type="entry name" value="YjdF-like"/>
</dbReference>
<keyword evidence="1" id="KW-0812">Transmembrane</keyword>
<comment type="caution">
    <text evidence="2">The sequence shown here is derived from an EMBL/GenBank/DDBJ whole genome shotgun (WGS) entry which is preliminary data.</text>
</comment>
<feature type="transmembrane region" description="Helical" evidence="1">
    <location>
        <begin position="7"/>
        <end position="29"/>
    </location>
</feature>
<organism evidence="2 3">
    <name type="scientific">Clostridium cylindrosporum DSM 605</name>
    <dbReference type="NCBI Taxonomy" id="1121307"/>
    <lineage>
        <taxon>Bacteria</taxon>
        <taxon>Bacillati</taxon>
        <taxon>Bacillota</taxon>
        <taxon>Clostridia</taxon>
        <taxon>Eubacteriales</taxon>
        <taxon>Clostridiaceae</taxon>
        <taxon>Clostridium</taxon>
    </lineage>
</organism>
<evidence type="ECO:0000313" key="3">
    <source>
        <dbReference type="Proteomes" id="UP000036756"/>
    </source>
</evidence>